<proteinExistence type="predicted"/>
<evidence type="ECO:0000313" key="2">
    <source>
        <dbReference type="EMBL" id="EER32552.1"/>
    </source>
</evidence>
<dbReference type="KEGG" id="ctp:CTRG_04223"/>
<dbReference type="VEuPathDB" id="FungiDB:CTRG_04223"/>
<organism evidence="2 3">
    <name type="scientific">Candida tropicalis (strain ATCC MYA-3404 / T1)</name>
    <name type="common">Yeast</name>
    <dbReference type="NCBI Taxonomy" id="294747"/>
    <lineage>
        <taxon>Eukaryota</taxon>
        <taxon>Fungi</taxon>
        <taxon>Dikarya</taxon>
        <taxon>Ascomycota</taxon>
        <taxon>Saccharomycotina</taxon>
        <taxon>Pichiomycetes</taxon>
        <taxon>Debaryomycetaceae</taxon>
        <taxon>Candida/Lodderomyces clade</taxon>
        <taxon>Candida</taxon>
    </lineage>
</organism>
<evidence type="ECO:0000313" key="3">
    <source>
        <dbReference type="Proteomes" id="UP000002037"/>
    </source>
</evidence>
<reference evidence="2 3" key="1">
    <citation type="journal article" date="2009" name="Nature">
        <title>Evolution of pathogenicity and sexual reproduction in eight Candida genomes.</title>
        <authorList>
            <person name="Butler G."/>
            <person name="Rasmussen M.D."/>
            <person name="Lin M.F."/>
            <person name="Santos M.A."/>
            <person name="Sakthikumar S."/>
            <person name="Munro C.A."/>
            <person name="Rheinbay E."/>
            <person name="Grabherr M."/>
            <person name="Forche A."/>
            <person name="Reedy J.L."/>
            <person name="Agrafioti I."/>
            <person name="Arnaud M.B."/>
            <person name="Bates S."/>
            <person name="Brown A.J."/>
            <person name="Brunke S."/>
            <person name="Costanzo M.C."/>
            <person name="Fitzpatrick D.A."/>
            <person name="de Groot P.W."/>
            <person name="Harris D."/>
            <person name="Hoyer L.L."/>
            <person name="Hube B."/>
            <person name="Klis F.M."/>
            <person name="Kodira C."/>
            <person name="Lennard N."/>
            <person name="Logue M.E."/>
            <person name="Martin R."/>
            <person name="Neiman A.M."/>
            <person name="Nikolaou E."/>
            <person name="Quail M.A."/>
            <person name="Quinn J."/>
            <person name="Santos M.C."/>
            <person name="Schmitzberger F.F."/>
            <person name="Sherlock G."/>
            <person name="Shah P."/>
            <person name="Silverstein K.A."/>
            <person name="Skrzypek M.S."/>
            <person name="Soll D."/>
            <person name="Staggs R."/>
            <person name="Stansfield I."/>
            <person name="Stumpf M.P."/>
            <person name="Sudbery P.E."/>
            <person name="Srikantha T."/>
            <person name="Zeng Q."/>
            <person name="Berman J."/>
            <person name="Berriman M."/>
            <person name="Heitman J."/>
            <person name="Gow N.A."/>
            <person name="Lorenz M.C."/>
            <person name="Birren B.W."/>
            <person name="Kellis M."/>
            <person name="Cuomo C.A."/>
        </authorList>
    </citation>
    <scope>NUCLEOTIDE SEQUENCE [LARGE SCALE GENOMIC DNA]</scope>
    <source>
        <strain evidence="3">ATCC MYA-3404 / T1</strain>
    </source>
</reference>
<keyword evidence="3" id="KW-1185">Reference proteome</keyword>
<accession>C5MDC2</accession>
<keyword evidence="1" id="KW-1133">Transmembrane helix</keyword>
<keyword evidence="1" id="KW-0812">Transmembrane</keyword>
<name>C5MDC2_CANTT</name>
<dbReference type="EMBL" id="GG692399">
    <property type="protein sequence ID" value="EER32552.1"/>
    <property type="molecule type" value="Genomic_DNA"/>
</dbReference>
<sequence>MVILGQNIVYHCPHKEHWPWNKHSKGLSVYNIICFIHNIHILLDSESIIHSVYRVFLIHTQINYEKYSFGTVVAFCRSIRPMNFFLFKAINAIMFYFLRICYNYTIQWARVTLKDMYRAQY</sequence>
<gene>
    <name evidence="2" type="ORF">CTRG_04223</name>
</gene>
<evidence type="ECO:0000256" key="1">
    <source>
        <dbReference type="SAM" id="Phobius"/>
    </source>
</evidence>
<dbReference type="AlphaFoldDB" id="C5MDC2"/>
<dbReference type="RefSeq" id="XP_002549926.1">
    <property type="nucleotide sequence ID" value="XM_002549880.1"/>
</dbReference>
<keyword evidence="1" id="KW-0472">Membrane</keyword>
<dbReference type="Proteomes" id="UP000002037">
    <property type="component" value="Unassembled WGS sequence"/>
</dbReference>
<protein>
    <submittedName>
        <fullName evidence="2">Uncharacterized protein</fullName>
    </submittedName>
</protein>
<feature type="transmembrane region" description="Helical" evidence="1">
    <location>
        <begin position="85"/>
        <end position="106"/>
    </location>
</feature>
<dbReference type="HOGENOM" id="CLU_2037766_0_0_1"/>
<dbReference type="GeneID" id="8299493"/>